<name>A0ACA9NBQ9_9GLOM</name>
<evidence type="ECO:0000313" key="2">
    <source>
        <dbReference type="Proteomes" id="UP000789525"/>
    </source>
</evidence>
<organism evidence="1 2">
    <name type="scientific">Acaulospora colombiana</name>
    <dbReference type="NCBI Taxonomy" id="27376"/>
    <lineage>
        <taxon>Eukaryota</taxon>
        <taxon>Fungi</taxon>
        <taxon>Fungi incertae sedis</taxon>
        <taxon>Mucoromycota</taxon>
        <taxon>Glomeromycotina</taxon>
        <taxon>Glomeromycetes</taxon>
        <taxon>Diversisporales</taxon>
        <taxon>Acaulosporaceae</taxon>
        <taxon>Acaulospora</taxon>
    </lineage>
</organism>
<proteinExistence type="predicted"/>
<gene>
    <name evidence="1" type="ORF">ACOLOM_LOCUS8055</name>
</gene>
<sequence>EEYELKSSTILSQKSAQNSSEKPQMPTRYLAGFHDQQLLDVRCVKGTLKMATYKSDKRYDGDENIVIGFDIGTTQSAVSFSYVYPGEYPEVIKWPGQPESSGDSKNGKAQAFGAEAREYMDDESYEIASWFKSMKTSDLPPSYGNPHENSRIEIPDLPRNTTLKQIYSDMIQYLYTKTKKFFAESLPSGQNIWNRLETSIVLVFCMPNGWDIAQQSLFRQAVIDARLVRAEEADDRIEFITEGEASVHYALAHTRSSMWLERGIHFTVVDAGGSTIDSTLYECKSVQPLQLEEAGGVFVDRAARRMLENKLGNSQFNEDEYLKEMVSEFEKKTKRLFDGTQSSNVVQFGRARDNDRSHGILKGKINLTTAEVRSTFDDTVARTVSSCGKLLSTCGFGESPFLRKRLTESFERVEIVTVDEPSF</sequence>
<dbReference type="EMBL" id="CAJVPT010019907">
    <property type="protein sequence ID" value="CAG8644588.1"/>
    <property type="molecule type" value="Genomic_DNA"/>
</dbReference>
<protein>
    <submittedName>
        <fullName evidence="1">7679_t:CDS:1</fullName>
    </submittedName>
</protein>
<feature type="non-terminal residue" evidence="1">
    <location>
        <position position="1"/>
    </location>
</feature>
<keyword evidence="2" id="KW-1185">Reference proteome</keyword>
<comment type="caution">
    <text evidence="1">The sequence shown here is derived from an EMBL/GenBank/DDBJ whole genome shotgun (WGS) entry which is preliminary data.</text>
</comment>
<feature type="non-terminal residue" evidence="1">
    <location>
        <position position="423"/>
    </location>
</feature>
<evidence type="ECO:0000313" key="1">
    <source>
        <dbReference type="EMBL" id="CAG8644588.1"/>
    </source>
</evidence>
<accession>A0ACA9NBQ9</accession>
<reference evidence="1" key="1">
    <citation type="submission" date="2021-06" db="EMBL/GenBank/DDBJ databases">
        <authorList>
            <person name="Kallberg Y."/>
            <person name="Tangrot J."/>
            <person name="Rosling A."/>
        </authorList>
    </citation>
    <scope>NUCLEOTIDE SEQUENCE</scope>
    <source>
        <strain evidence="1">CL356</strain>
    </source>
</reference>
<dbReference type="Proteomes" id="UP000789525">
    <property type="component" value="Unassembled WGS sequence"/>
</dbReference>